<comment type="subcellular location">
    <subcellularLocation>
        <location evidence="1">Endomembrane system</location>
    </subcellularLocation>
</comment>
<evidence type="ECO:0000256" key="3">
    <source>
        <dbReference type="ARBA" id="ARBA00022989"/>
    </source>
</evidence>
<dbReference type="GO" id="GO:0005778">
    <property type="term" value="C:peroxisomal membrane"/>
    <property type="evidence" value="ECO:0007669"/>
    <property type="project" value="UniProtKB-ARBA"/>
</dbReference>
<dbReference type="GO" id="GO:0007031">
    <property type="term" value="P:peroxisome organization"/>
    <property type="evidence" value="ECO:0007669"/>
    <property type="project" value="TreeGrafter"/>
</dbReference>
<comment type="caution">
    <text evidence="6">The sequence shown here is derived from an EMBL/GenBank/DDBJ whole genome shotgun (WGS) entry which is preliminary data.</text>
</comment>
<dbReference type="InParanoid" id="A0A1C7N0I5"/>
<evidence type="ECO:0000256" key="2">
    <source>
        <dbReference type="ARBA" id="ARBA00022692"/>
    </source>
</evidence>
<dbReference type="Proteomes" id="UP000093000">
    <property type="component" value="Unassembled WGS sequence"/>
</dbReference>
<evidence type="ECO:0000256" key="4">
    <source>
        <dbReference type="ARBA" id="ARBA00023136"/>
    </source>
</evidence>
<evidence type="ECO:0000313" key="6">
    <source>
        <dbReference type="EMBL" id="OBZ80874.1"/>
    </source>
</evidence>
<dbReference type="GO" id="GO:0012505">
    <property type="term" value="C:endomembrane system"/>
    <property type="evidence" value="ECO:0007669"/>
    <property type="project" value="UniProtKB-SubCell"/>
</dbReference>
<dbReference type="PANTHER" id="PTHR31679:SF2">
    <property type="entry name" value="PEROXISOMAL MEMBRANE PROTEIN PEX30-RELATED"/>
    <property type="match status" value="1"/>
</dbReference>
<name>A0A1C7N0I5_9FUNG</name>
<keyword evidence="4" id="KW-0472">Membrane</keyword>
<feature type="domain" description="TECPR1-like DysF" evidence="5">
    <location>
        <begin position="8"/>
        <end position="149"/>
    </location>
</feature>
<evidence type="ECO:0000256" key="1">
    <source>
        <dbReference type="ARBA" id="ARBA00004308"/>
    </source>
</evidence>
<proteinExistence type="predicted"/>
<dbReference type="InterPro" id="IPR010482">
    <property type="entry name" value="TECPR1-like_DysF"/>
</dbReference>
<reference evidence="6 7" key="1">
    <citation type="submission" date="2016-03" db="EMBL/GenBank/DDBJ databases">
        <title>Choanephora cucurbitarum.</title>
        <authorList>
            <person name="Min B."/>
            <person name="Park H."/>
            <person name="Park J.-H."/>
            <person name="Shin H.-D."/>
            <person name="Choi I.-G."/>
        </authorList>
    </citation>
    <scope>NUCLEOTIDE SEQUENCE [LARGE SCALE GENOMIC DNA]</scope>
    <source>
        <strain evidence="6 7">KUS-F28377</strain>
    </source>
</reference>
<dbReference type="STRING" id="101091.A0A1C7N0I5"/>
<protein>
    <recommendedName>
        <fullName evidence="5">TECPR1-like DysF domain-containing protein</fullName>
    </recommendedName>
</protein>
<dbReference type="OrthoDB" id="5586090at2759"/>
<keyword evidence="2" id="KW-0812">Transmembrane</keyword>
<dbReference type="InterPro" id="IPR052646">
    <property type="entry name" value="Peroxisomal_PEX28-32"/>
</dbReference>
<organism evidence="6 7">
    <name type="scientific">Choanephora cucurbitarum</name>
    <dbReference type="NCBI Taxonomy" id="101091"/>
    <lineage>
        <taxon>Eukaryota</taxon>
        <taxon>Fungi</taxon>
        <taxon>Fungi incertae sedis</taxon>
        <taxon>Mucoromycota</taxon>
        <taxon>Mucoromycotina</taxon>
        <taxon>Mucoromycetes</taxon>
        <taxon>Mucorales</taxon>
        <taxon>Mucorineae</taxon>
        <taxon>Choanephoraceae</taxon>
        <taxon>Choanephoroideae</taxon>
        <taxon>Choanephora</taxon>
    </lineage>
</organism>
<accession>A0A1C7N0I5</accession>
<feature type="non-terminal residue" evidence="6">
    <location>
        <position position="158"/>
    </location>
</feature>
<keyword evidence="3" id="KW-1133">Transmembrane helix</keyword>
<evidence type="ECO:0000259" key="5">
    <source>
        <dbReference type="Pfam" id="PF06398"/>
    </source>
</evidence>
<sequence length="158" mass="19485">MKLQFFTLIATYSNELWLLLRSNETIKDTLLLKKDPIDCTKAEDRKIYCFQIQQHQRWWFLIGWTDILLSQDPPEWADVYSRPTPSTNKFCLPPSTYDFCKQQDITKWHWIDPEWTVAENRWQYADWHWDKWSTIPSNNSFTRKRMWYRRAERIEKTQ</sequence>
<dbReference type="AlphaFoldDB" id="A0A1C7N0I5"/>
<evidence type="ECO:0000313" key="7">
    <source>
        <dbReference type="Proteomes" id="UP000093000"/>
    </source>
</evidence>
<dbReference type="EMBL" id="LUGH01001652">
    <property type="protein sequence ID" value="OBZ80874.1"/>
    <property type="molecule type" value="Genomic_DNA"/>
</dbReference>
<gene>
    <name evidence="6" type="ORF">A0J61_11077</name>
</gene>
<dbReference type="PANTHER" id="PTHR31679">
    <property type="entry name" value="PEROXISOMAL MEMBRANE PROTEIN PEX30-RELATED"/>
    <property type="match status" value="1"/>
</dbReference>
<dbReference type="Pfam" id="PF06398">
    <property type="entry name" value="Pex24p"/>
    <property type="match status" value="1"/>
</dbReference>
<keyword evidence="7" id="KW-1185">Reference proteome</keyword>